<dbReference type="InterPro" id="IPR002641">
    <property type="entry name" value="PNPLA_dom"/>
</dbReference>
<reference evidence="4" key="1">
    <citation type="journal article" date="2021" name="Environ. Microbiol.">
        <title>Genomic characterization of three novel Desulfobacterota classes expand the metabolic and phylogenetic diversity of the phylum.</title>
        <authorList>
            <person name="Murphy C.L."/>
            <person name="Biggerstaff J."/>
            <person name="Eichhorn A."/>
            <person name="Ewing E."/>
            <person name="Shahan R."/>
            <person name="Soriano D."/>
            <person name="Stewart S."/>
            <person name="VanMol K."/>
            <person name="Walker R."/>
            <person name="Walters P."/>
            <person name="Elshahed M.S."/>
            <person name="Youssef N.H."/>
        </authorList>
    </citation>
    <scope>NUCLEOTIDE SEQUENCE</scope>
    <source>
        <strain evidence="4">Zod_Metabat.24</strain>
    </source>
</reference>
<dbReference type="PROSITE" id="PS51257">
    <property type="entry name" value="PROKAR_LIPOPROTEIN"/>
    <property type="match status" value="1"/>
</dbReference>
<feature type="domain" description="PNPLA" evidence="3">
    <location>
        <begin position="54"/>
        <end position="310"/>
    </location>
</feature>
<reference evidence="4" key="2">
    <citation type="submission" date="2021-01" db="EMBL/GenBank/DDBJ databases">
        <authorList>
            <person name="Hahn C.R."/>
            <person name="Youssef N.H."/>
            <person name="Elshahed M."/>
        </authorList>
    </citation>
    <scope>NUCLEOTIDE SEQUENCE</scope>
    <source>
        <strain evidence="4">Zod_Metabat.24</strain>
    </source>
</reference>
<gene>
    <name evidence="4" type="ORF">JW984_12825</name>
</gene>
<evidence type="ECO:0000259" key="3">
    <source>
        <dbReference type="Pfam" id="PF01734"/>
    </source>
</evidence>
<dbReference type="SUPFAM" id="SSF52151">
    <property type="entry name" value="FabD/lysophospholipase-like"/>
    <property type="match status" value="1"/>
</dbReference>
<dbReference type="GO" id="GO:0006629">
    <property type="term" value="P:lipid metabolic process"/>
    <property type="evidence" value="ECO:0007669"/>
    <property type="project" value="UniProtKB-KW"/>
</dbReference>
<name>A0A9D8KGA4_9DELT</name>
<dbReference type="Proteomes" id="UP000809273">
    <property type="component" value="Unassembled WGS sequence"/>
</dbReference>
<protein>
    <submittedName>
        <fullName evidence="4">Patatin-like phospholipase family protein</fullName>
    </submittedName>
</protein>
<keyword evidence="1" id="KW-0443">Lipid metabolism</keyword>
<evidence type="ECO:0000313" key="5">
    <source>
        <dbReference type="Proteomes" id="UP000809273"/>
    </source>
</evidence>
<dbReference type="Gene3D" id="3.40.1090.10">
    <property type="entry name" value="Cytosolic phospholipase A2 catalytic domain"/>
    <property type="match status" value="2"/>
</dbReference>
<comment type="caution">
    <text evidence="4">The sequence shown here is derived from an EMBL/GenBank/DDBJ whole genome shotgun (WGS) entry which is preliminary data.</text>
</comment>
<evidence type="ECO:0000256" key="2">
    <source>
        <dbReference type="SAM" id="MobiDB-lite"/>
    </source>
</evidence>
<dbReference type="InterPro" id="IPR016035">
    <property type="entry name" value="Acyl_Trfase/lysoPLipase"/>
</dbReference>
<dbReference type="EMBL" id="JAFGIX010000065">
    <property type="protein sequence ID" value="MBN1574072.1"/>
    <property type="molecule type" value="Genomic_DNA"/>
</dbReference>
<accession>A0A9D8KGA4</accession>
<organism evidence="4 5">
    <name type="scientific">Candidatus Zymogenus saltonus</name>
    <dbReference type="NCBI Taxonomy" id="2844893"/>
    <lineage>
        <taxon>Bacteria</taxon>
        <taxon>Deltaproteobacteria</taxon>
        <taxon>Candidatus Zymogenia</taxon>
        <taxon>Candidatus Zymogeniales</taxon>
        <taxon>Candidatus Zymogenaceae</taxon>
        <taxon>Candidatus Zymogenus</taxon>
    </lineage>
</organism>
<proteinExistence type="predicted"/>
<dbReference type="AlphaFoldDB" id="A0A9D8KGA4"/>
<dbReference type="Pfam" id="PF01734">
    <property type="entry name" value="Patatin"/>
    <property type="match status" value="1"/>
</dbReference>
<sequence length="472" mass="53892">MKRIVFMTIILLLFAVSFISCSVIPDIFTINKLPEKVDEKFSAADDGDFFFAISVSGGGSRAAVWTSSVLYELYKEVKLPDGRSVLDEVDYISCVSGGSLASAYYCMRKPVVDTREKKEYDIFFDNYTEDMRRNFEKEIVSIYKPWQWKRVFLKATDKGVILQRVFDRMLTERGTKNFRDLHERQLKVQCPTIIINGTVMDNGSKFLFTTLRRSDFLFNTFSKTEVPEETAAAWEYILPVKEEEGAMFAGDIGQSIGNMRVSRAVMGSASIPLLFGPIIIEGETKKMPGKMTYFHINDGGIADNLGLETVIQLMLNRFSDPNKRYRGGLVLIIDAGHLIDPKDSTCSIEEFTTGKILGRSLDIFDYRHKYFIYYNILLLQQNPAFRNVRFVYLSPYLPYLKDKDNGNDEDNCSDKDNDKDKDNGEKELKKIGTRFKIDPKSAKLLDDLAKEVVGDMKETILLNFEGKDAPRK</sequence>
<evidence type="ECO:0000313" key="4">
    <source>
        <dbReference type="EMBL" id="MBN1574072.1"/>
    </source>
</evidence>
<feature type="region of interest" description="Disordered" evidence="2">
    <location>
        <begin position="404"/>
        <end position="425"/>
    </location>
</feature>
<evidence type="ECO:0000256" key="1">
    <source>
        <dbReference type="ARBA" id="ARBA00023098"/>
    </source>
</evidence>